<keyword evidence="1" id="KW-0732">Signal</keyword>
<evidence type="ECO:0008006" key="4">
    <source>
        <dbReference type="Google" id="ProtNLM"/>
    </source>
</evidence>
<name>A0AAV1HVY3_9CHLO</name>
<dbReference type="EMBL" id="CAUYUE010000002">
    <property type="protein sequence ID" value="CAK0740284.1"/>
    <property type="molecule type" value="Genomic_DNA"/>
</dbReference>
<evidence type="ECO:0000313" key="2">
    <source>
        <dbReference type="EMBL" id="CAK0740284.1"/>
    </source>
</evidence>
<keyword evidence="3" id="KW-1185">Reference proteome</keyword>
<organism evidence="2 3">
    <name type="scientific">Coccomyxa viridis</name>
    <dbReference type="NCBI Taxonomy" id="1274662"/>
    <lineage>
        <taxon>Eukaryota</taxon>
        <taxon>Viridiplantae</taxon>
        <taxon>Chlorophyta</taxon>
        <taxon>core chlorophytes</taxon>
        <taxon>Trebouxiophyceae</taxon>
        <taxon>Trebouxiophyceae incertae sedis</taxon>
        <taxon>Coccomyxaceae</taxon>
        <taxon>Coccomyxa</taxon>
    </lineage>
</organism>
<protein>
    <recommendedName>
        <fullName evidence="4">DUF732 domain-containing protein</fullName>
    </recommendedName>
</protein>
<reference evidence="2 3" key="1">
    <citation type="submission" date="2023-10" db="EMBL/GenBank/DDBJ databases">
        <authorList>
            <person name="Maclean D."/>
            <person name="Macfadyen A."/>
        </authorList>
    </citation>
    <scope>NUCLEOTIDE SEQUENCE [LARGE SCALE GENOMIC DNA]</scope>
</reference>
<feature type="chain" id="PRO_5043684833" description="DUF732 domain-containing protein" evidence="1">
    <location>
        <begin position="27"/>
        <end position="108"/>
    </location>
</feature>
<feature type="signal peptide" evidence="1">
    <location>
        <begin position="1"/>
        <end position="26"/>
    </location>
</feature>
<proteinExistence type="predicted"/>
<evidence type="ECO:0000313" key="3">
    <source>
        <dbReference type="Proteomes" id="UP001314263"/>
    </source>
</evidence>
<gene>
    <name evidence="2" type="ORF">CVIRNUC_001239</name>
</gene>
<comment type="caution">
    <text evidence="2">The sequence shown here is derived from an EMBL/GenBank/DDBJ whole genome shotgun (WGS) entry which is preliminary data.</text>
</comment>
<sequence>MAKMGCSTILALVVALLCQMTQYALGAEVPASLVLTLRANIWAQQLGALMNKGVSISDPDLKVAGTPAYDKCHAALVMADSKSAQIANQRNLPAVTIGYAAQLICSGV</sequence>
<dbReference type="Proteomes" id="UP001314263">
    <property type="component" value="Unassembled WGS sequence"/>
</dbReference>
<evidence type="ECO:0000256" key="1">
    <source>
        <dbReference type="SAM" id="SignalP"/>
    </source>
</evidence>
<accession>A0AAV1HVY3</accession>
<dbReference type="AlphaFoldDB" id="A0AAV1HVY3"/>